<dbReference type="Gene3D" id="1.10.620.20">
    <property type="entry name" value="Ribonucleotide Reductase, subunit A"/>
    <property type="match status" value="1"/>
</dbReference>
<feature type="region of interest" description="Disordered" evidence="5">
    <location>
        <begin position="1"/>
        <end position="27"/>
    </location>
</feature>
<sequence length="355" mass="40564">MSKISDKTAEAGSKKFAGSTSRKYNYYDPKGRKGTLYEDVTVDVQPDPKRYLSQGWIVSFPDGTPAYSDKWTKIKSSDWHKYRDPNGEWERNHYIRQSSIEKQVSLTIKSAKDENQFIKLDKTWSKILQDHLGASKHPEYGIGMIFQSAQRDGMSQMINNSLLINAADKLRYAQDLSIYIGEVASMIELDEASGKENWMSNPMWQGVREVVETFSATTDWAEQTFAINLVYEPLVGELFRSGFLMQYASSHGDYVTPTVVSTAEADYERNLDYSTEMFGVFFTDPEVGEENIQVAQEWLEKYVPLCVKAANLLQPIWSQPRVKVTTYAEAYQRANERFNSILKHLNISLPKGVNL</sequence>
<dbReference type="InterPro" id="IPR012078">
    <property type="entry name" value="MP_mOase_hydro"/>
</dbReference>
<evidence type="ECO:0000256" key="2">
    <source>
        <dbReference type="ARBA" id="ARBA00023002"/>
    </source>
</evidence>
<keyword evidence="3" id="KW-0503">Monooxygenase</keyword>
<dbReference type="Pfam" id="PF02332">
    <property type="entry name" value="Phenol_Hydrox"/>
    <property type="match status" value="1"/>
</dbReference>
<dbReference type="SUPFAM" id="SSF47240">
    <property type="entry name" value="Ferritin-like"/>
    <property type="match status" value="1"/>
</dbReference>
<accession>A0A4P6ZV57</accession>
<evidence type="ECO:0000256" key="1">
    <source>
        <dbReference type="ARBA" id="ARBA00012710"/>
    </source>
</evidence>
<dbReference type="RefSeq" id="WP_134208271.1">
    <property type="nucleotide sequence ID" value="NZ_CP038015.1"/>
</dbReference>
<evidence type="ECO:0000313" key="7">
    <source>
        <dbReference type="Proteomes" id="UP000294292"/>
    </source>
</evidence>
<proteinExistence type="predicted"/>
<dbReference type="AlphaFoldDB" id="A0A4P6ZV57"/>
<dbReference type="InterPro" id="IPR009078">
    <property type="entry name" value="Ferritin-like_SF"/>
</dbReference>
<comment type="catalytic activity">
    <reaction evidence="4">
        <text>propane + NADH + O2 + H(+) = propan-2-ol + NAD(+) + H2O</text>
        <dbReference type="Rhea" id="RHEA:49992"/>
        <dbReference type="ChEBI" id="CHEBI:15377"/>
        <dbReference type="ChEBI" id="CHEBI:15378"/>
        <dbReference type="ChEBI" id="CHEBI:15379"/>
        <dbReference type="ChEBI" id="CHEBI:17824"/>
        <dbReference type="ChEBI" id="CHEBI:32879"/>
        <dbReference type="ChEBI" id="CHEBI:57540"/>
        <dbReference type="ChEBI" id="CHEBI:57945"/>
        <dbReference type="EC" id="1.14.13.227"/>
    </reaction>
</comment>
<dbReference type="OrthoDB" id="9806768at2"/>
<dbReference type="EMBL" id="CP038015">
    <property type="protein sequence ID" value="QBP39868.1"/>
    <property type="molecule type" value="Genomic_DNA"/>
</dbReference>
<name>A0A4P6ZV57_9BACL</name>
<evidence type="ECO:0000256" key="5">
    <source>
        <dbReference type="SAM" id="MobiDB-lite"/>
    </source>
</evidence>
<dbReference type="EC" id="1.14.13.227" evidence="1"/>
<dbReference type="PIRSF" id="PIRSF000040">
    <property type="entry name" value="MMOH_comp"/>
    <property type="match status" value="1"/>
</dbReference>
<dbReference type="InterPro" id="IPR012348">
    <property type="entry name" value="RNR-like"/>
</dbReference>
<dbReference type="InterPro" id="IPR003430">
    <property type="entry name" value="Phenol_Hydrox"/>
</dbReference>
<dbReference type="KEGG" id="panc:E2636_01275"/>
<keyword evidence="7" id="KW-1185">Reference proteome</keyword>
<keyword evidence="2" id="KW-0560">Oxidoreductase</keyword>
<protein>
    <recommendedName>
        <fullName evidence="1">propane 2-monooxygenase</fullName>
        <ecNumber evidence="1">1.14.13.227</ecNumber>
    </recommendedName>
</protein>
<dbReference type="Proteomes" id="UP000294292">
    <property type="component" value="Chromosome"/>
</dbReference>
<reference evidence="6 7" key="1">
    <citation type="submission" date="2019-03" db="EMBL/GenBank/DDBJ databases">
        <title>Complete genome sequence of Paenisporosarcina antarctica CGMCC 1.6503T.</title>
        <authorList>
            <person name="Rong J.-C."/>
            <person name="Chi N.-Y."/>
            <person name="Zhang Q.-F."/>
        </authorList>
    </citation>
    <scope>NUCLEOTIDE SEQUENCE [LARGE SCALE GENOMIC DNA]</scope>
    <source>
        <strain evidence="6 7">CGMCC 1.6503</strain>
    </source>
</reference>
<organism evidence="6 7">
    <name type="scientific">Paenisporosarcina antarctica</name>
    <dbReference type="NCBI Taxonomy" id="417367"/>
    <lineage>
        <taxon>Bacteria</taxon>
        <taxon>Bacillati</taxon>
        <taxon>Bacillota</taxon>
        <taxon>Bacilli</taxon>
        <taxon>Bacillales</taxon>
        <taxon>Caryophanaceae</taxon>
        <taxon>Paenisporosarcina</taxon>
    </lineage>
</organism>
<gene>
    <name evidence="6" type="ORF">E2636_01275</name>
</gene>
<dbReference type="GO" id="GO:0016709">
    <property type="term" value="F:oxidoreductase activity, acting on paired donors, with incorporation or reduction of molecular oxygen, NAD(P)H as one donor, and incorporation of one atom of oxygen"/>
    <property type="evidence" value="ECO:0007669"/>
    <property type="project" value="InterPro"/>
</dbReference>
<feature type="compositionally biased region" description="Basic and acidic residues" evidence="5">
    <location>
        <begin position="1"/>
        <end position="13"/>
    </location>
</feature>
<evidence type="ECO:0000256" key="3">
    <source>
        <dbReference type="ARBA" id="ARBA00023033"/>
    </source>
</evidence>
<evidence type="ECO:0000313" key="6">
    <source>
        <dbReference type="EMBL" id="QBP39868.1"/>
    </source>
</evidence>
<evidence type="ECO:0000256" key="4">
    <source>
        <dbReference type="ARBA" id="ARBA00048941"/>
    </source>
</evidence>